<organism evidence="1 2">
    <name type="scientific">Lophiostoma macrostomum CBS 122681</name>
    <dbReference type="NCBI Taxonomy" id="1314788"/>
    <lineage>
        <taxon>Eukaryota</taxon>
        <taxon>Fungi</taxon>
        <taxon>Dikarya</taxon>
        <taxon>Ascomycota</taxon>
        <taxon>Pezizomycotina</taxon>
        <taxon>Dothideomycetes</taxon>
        <taxon>Pleosporomycetidae</taxon>
        <taxon>Pleosporales</taxon>
        <taxon>Lophiostomataceae</taxon>
        <taxon>Lophiostoma</taxon>
    </lineage>
</organism>
<evidence type="ECO:0000313" key="1">
    <source>
        <dbReference type="EMBL" id="KAF2656666.1"/>
    </source>
</evidence>
<name>A0A6A6TA36_9PLEO</name>
<keyword evidence="2" id="KW-1185">Reference proteome</keyword>
<dbReference type="Proteomes" id="UP000799324">
    <property type="component" value="Unassembled WGS sequence"/>
</dbReference>
<dbReference type="EMBL" id="MU004334">
    <property type="protein sequence ID" value="KAF2656666.1"/>
    <property type="molecule type" value="Genomic_DNA"/>
</dbReference>
<proteinExistence type="predicted"/>
<reference evidence="1" key="1">
    <citation type="journal article" date="2020" name="Stud. Mycol.">
        <title>101 Dothideomycetes genomes: a test case for predicting lifestyles and emergence of pathogens.</title>
        <authorList>
            <person name="Haridas S."/>
            <person name="Albert R."/>
            <person name="Binder M."/>
            <person name="Bloem J."/>
            <person name="Labutti K."/>
            <person name="Salamov A."/>
            <person name="Andreopoulos B."/>
            <person name="Baker S."/>
            <person name="Barry K."/>
            <person name="Bills G."/>
            <person name="Bluhm B."/>
            <person name="Cannon C."/>
            <person name="Castanera R."/>
            <person name="Culley D."/>
            <person name="Daum C."/>
            <person name="Ezra D."/>
            <person name="Gonzalez J."/>
            <person name="Henrissat B."/>
            <person name="Kuo A."/>
            <person name="Liang C."/>
            <person name="Lipzen A."/>
            <person name="Lutzoni F."/>
            <person name="Magnuson J."/>
            <person name="Mondo S."/>
            <person name="Nolan M."/>
            <person name="Ohm R."/>
            <person name="Pangilinan J."/>
            <person name="Park H.-J."/>
            <person name="Ramirez L."/>
            <person name="Alfaro M."/>
            <person name="Sun H."/>
            <person name="Tritt A."/>
            <person name="Yoshinaga Y."/>
            <person name="Zwiers L.-H."/>
            <person name="Turgeon B."/>
            <person name="Goodwin S."/>
            <person name="Spatafora J."/>
            <person name="Crous P."/>
            <person name="Grigoriev I."/>
        </authorList>
    </citation>
    <scope>NUCLEOTIDE SEQUENCE</scope>
    <source>
        <strain evidence="1">CBS 122681</strain>
    </source>
</reference>
<protein>
    <recommendedName>
        <fullName evidence="3">Ankyrin</fullName>
    </recommendedName>
</protein>
<sequence length="192" mass="21700">MVRHLFQQHHIRHMLLKEYPDQRLSPFPKALCEALLGGQGDVVEVLLSINTDVPIAEAFEAAMDSLRGSKLIMTKLLLAHGLNVNLKTLKVIADFNIRIMEGNKSWTQGRPTTDEVRTAILLGLEIKKHLPRKRLPYAGHVSTVCAKVTQVGFPGPLEPIFYTLAEEVDEWIKHVPSGEEIDQRFKKLRLAH</sequence>
<gene>
    <name evidence="1" type="ORF">K491DRAFT_715250</name>
</gene>
<accession>A0A6A6TA36</accession>
<evidence type="ECO:0000313" key="2">
    <source>
        <dbReference type="Proteomes" id="UP000799324"/>
    </source>
</evidence>
<evidence type="ECO:0008006" key="3">
    <source>
        <dbReference type="Google" id="ProtNLM"/>
    </source>
</evidence>
<dbReference type="AlphaFoldDB" id="A0A6A6TA36"/>